<feature type="transmembrane region" description="Helical" evidence="1">
    <location>
        <begin position="61"/>
        <end position="85"/>
    </location>
</feature>
<gene>
    <name evidence="3" type="ORF">B0I03_105163</name>
</gene>
<feature type="transmembrane region" description="Helical" evidence="1">
    <location>
        <begin position="179"/>
        <end position="196"/>
    </location>
</feature>
<feature type="transmembrane region" description="Helical" evidence="1">
    <location>
        <begin position="106"/>
        <end position="126"/>
    </location>
</feature>
<dbReference type="PANTHER" id="PTHR39430">
    <property type="entry name" value="MEMBRANE-ASSOCIATED PROTEASE-RELATED"/>
    <property type="match status" value="1"/>
</dbReference>
<dbReference type="EMBL" id="QLMI01000005">
    <property type="protein sequence ID" value="RAK21730.1"/>
    <property type="molecule type" value="Genomic_DNA"/>
</dbReference>
<feature type="transmembrane region" description="Helical" evidence="1">
    <location>
        <begin position="202"/>
        <end position="222"/>
    </location>
</feature>
<evidence type="ECO:0000256" key="1">
    <source>
        <dbReference type="SAM" id="Phobius"/>
    </source>
</evidence>
<evidence type="ECO:0000259" key="2">
    <source>
        <dbReference type="Pfam" id="PF02517"/>
    </source>
</evidence>
<feature type="transmembrane region" description="Helical" evidence="1">
    <location>
        <begin position="229"/>
        <end position="250"/>
    </location>
</feature>
<feature type="transmembrane region" description="Helical" evidence="1">
    <location>
        <begin position="141"/>
        <end position="158"/>
    </location>
</feature>
<keyword evidence="1" id="KW-1133">Transmembrane helix</keyword>
<dbReference type="AlphaFoldDB" id="A0A327YLA5"/>
<dbReference type="Pfam" id="PF02517">
    <property type="entry name" value="Rce1-like"/>
    <property type="match status" value="1"/>
</dbReference>
<keyword evidence="4" id="KW-1185">Reference proteome</keyword>
<dbReference type="GO" id="GO:0080120">
    <property type="term" value="P:CAAX-box protein maturation"/>
    <property type="evidence" value="ECO:0007669"/>
    <property type="project" value="UniProtKB-ARBA"/>
</dbReference>
<feature type="domain" description="CAAX prenyl protease 2/Lysostaphin resistance protein A-like" evidence="2">
    <location>
        <begin position="141"/>
        <end position="240"/>
    </location>
</feature>
<sequence length="316" mass="35957">MANLIRLKVMYIEQLKSKKVNLFSYLPIPLGFILLMFFNFIMSDGVDTNEVIQQTIKLIGVNLTFVILVGPLAFGLLLVLFWVKFVQGQSITSLTTSRQKIDWKRVFFSFFLWGSITTLMILALYFTQPENFVWNFNSEKFFVFLILAIILVPMQTSFEEYLFRAHMMQGIGLATNSRLIPLIITSVLFGLMHIANPEVGKIGYIIMVYYIGTGFFLGIMTLMDEGLELALGFHAANNLVGALLLTADWTAFQTNSILKDLSEPSAGFDVLTPVFVIFPILLLIFSKVYGWNNWKEKLTGKLIDTNKEIDFNDSKL</sequence>
<accession>A0A327YLA5</accession>
<reference evidence="3 4" key="1">
    <citation type="submission" date="2018-06" db="EMBL/GenBank/DDBJ databases">
        <title>Genomic Encyclopedia of Type Strains, Phase III (KMG-III): the genomes of soil and plant-associated and newly described type strains.</title>
        <authorList>
            <person name="Whitman W."/>
        </authorList>
    </citation>
    <scope>NUCLEOTIDE SEQUENCE [LARGE SCALE GENOMIC DNA]</scope>
    <source>
        <strain evidence="3 4">CGMCC 1.12398</strain>
    </source>
</reference>
<dbReference type="PANTHER" id="PTHR39430:SF1">
    <property type="entry name" value="PROTEASE"/>
    <property type="match status" value="1"/>
</dbReference>
<organism evidence="3 4">
    <name type="scientific">Flavobacterium aquaticum</name>
    <dbReference type="NCBI Taxonomy" id="1236486"/>
    <lineage>
        <taxon>Bacteria</taxon>
        <taxon>Pseudomonadati</taxon>
        <taxon>Bacteroidota</taxon>
        <taxon>Flavobacteriia</taxon>
        <taxon>Flavobacteriales</taxon>
        <taxon>Flavobacteriaceae</taxon>
        <taxon>Flavobacterium</taxon>
    </lineage>
</organism>
<dbReference type="Proteomes" id="UP000249620">
    <property type="component" value="Unassembled WGS sequence"/>
</dbReference>
<dbReference type="GO" id="GO:0004175">
    <property type="term" value="F:endopeptidase activity"/>
    <property type="evidence" value="ECO:0007669"/>
    <property type="project" value="UniProtKB-ARBA"/>
</dbReference>
<name>A0A327YLA5_9FLAO</name>
<feature type="transmembrane region" description="Helical" evidence="1">
    <location>
        <begin position="20"/>
        <end position="41"/>
    </location>
</feature>
<protein>
    <recommendedName>
        <fullName evidence="2">CAAX prenyl protease 2/Lysostaphin resistance protein A-like domain-containing protein</fullName>
    </recommendedName>
</protein>
<feature type="transmembrane region" description="Helical" evidence="1">
    <location>
        <begin position="270"/>
        <end position="291"/>
    </location>
</feature>
<dbReference type="InterPro" id="IPR003675">
    <property type="entry name" value="Rce1/LyrA-like_dom"/>
</dbReference>
<keyword evidence="1" id="KW-0812">Transmembrane</keyword>
<keyword evidence="1" id="KW-0472">Membrane</keyword>
<evidence type="ECO:0000313" key="3">
    <source>
        <dbReference type="EMBL" id="RAK21730.1"/>
    </source>
</evidence>
<proteinExistence type="predicted"/>
<comment type="caution">
    <text evidence="3">The sequence shown here is derived from an EMBL/GenBank/DDBJ whole genome shotgun (WGS) entry which is preliminary data.</text>
</comment>
<evidence type="ECO:0000313" key="4">
    <source>
        <dbReference type="Proteomes" id="UP000249620"/>
    </source>
</evidence>